<gene>
    <name evidence="3" type="ORF">TM35_000221130</name>
</gene>
<reference evidence="3 4" key="1">
    <citation type="submission" date="2017-03" db="EMBL/GenBank/DDBJ databases">
        <title>An alternative strategy for trypanosome survival in the mammalian bloodstream revealed through genome and transcriptome analysis of the ubiquitous bovine parasite Trypanosoma (Megatrypanum) theileri.</title>
        <authorList>
            <person name="Kelly S."/>
            <person name="Ivens A."/>
            <person name="Mott A."/>
            <person name="O'Neill E."/>
            <person name="Emms D."/>
            <person name="Macleod O."/>
            <person name="Voorheis P."/>
            <person name="Matthews J."/>
            <person name="Matthews K."/>
            <person name="Carrington M."/>
        </authorList>
    </citation>
    <scope>NUCLEOTIDE SEQUENCE [LARGE SCALE GENOMIC DNA]</scope>
    <source>
        <strain evidence="3">Edinburgh</strain>
    </source>
</reference>
<comment type="caution">
    <text evidence="3">The sequence shown here is derived from an EMBL/GenBank/DDBJ whole genome shotgun (WGS) entry which is preliminary data.</text>
</comment>
<organism evidence="3 4">
    <name type="scientific">Trypanosoma theileri</name>
    <dbReference type="NCBI Taxonomy" id="67003"/>
    <lineage>
        <taxon>Eukaryota</taxon>
        <taxon>Discoba</taxon>
        <taxon>Euglenozoa</taxon>
        <taxon>Kinetoplastea</taxon>
        <taxon>Metakinetoplastina</taxon>
        <taxon>Trypanosomatida</taxon>
        <taxon>Trypanosomatidae</taxon>
        <taxon>Trypanosoma</taxon>
    </lineage>
</organism>
<dbReference type="InterPro" id="IPR037138">
    <property type="entry name" value="His_deacetylse_dom_sf"/>
</dbReference>
<dbReference type="Proteomes" id="UP000192257">
    <property type="component" value="Unassembled WGS sequence"/>
</dbReference>
<dbReference type="Gene3D" id="3.40.800.20">
    <property type="entry name" value="Histone deacetylase domain"/>
    <property type="match status" value="1"/>
</dbReference>
<dbReference type="VEuPathDB" id="TriTrypDB:TM35_000221130"/>
<feature type="region of interest" description="Disordered" evidence="1">
    <location>
        <begin position="473"/>
        <end position="584"/>
    </location>
</feature>
<feature type="compositionally biased region" description="Low complexity" evidence="1">
    <location>
        <begin position="478"/>
        <end position="495"/>
    </location>
</feature>
<dbReference type="STRING" id="67003.A0A1X0NRJ0"/>
<dbReference type="Pfam" id="PF00850">
    <property type="entry name" value="Hist_deacetyl"/>
    <property type="match status" value="1"/>
</dbReference>
<feature type="compositionally biased region" description="Acidic residues" evidence="1">
    <location>
        <begin position="499"/>
        <end position="532"/>
    </location>
</feature>
<accession>A0A1X0NRJ0</accession>
<dbReference type="AlphaFoldDB" id="A0A1X0NRJ0"/>
<evidence type="ECO:0000259" key="2">
    <source>
        <dbReference type="Pfam" id="PF00850"/>
    </source>
</evidence>
<dbReference type="EMBL" id="NBCO01000022">
    <property type="protein sequence ID" value="ORC87314.1"/>
    <property type="molecule type" value="Genomic_DNA"/>
</dbReference>
<dbReference type="GeneID" id="39986940"/>
<proteinExistence type="predicted"/>
<name>A0A1X0NRJ0_9TRYP</name>
<dbReference type="OrthoDB" id="73273at2759"/>
<feature type="domain" description="Histone deacetylase" evidence="2">
    <location>
        <begin position="90"/>
        <end position="395"/>
    </location>
</feature>
<dbReference type="InterPro" id="IPR023801">
    <property type="entry name" value="His_deacetylse_dom"/>
</dbReference>
<keyword evidence="4" id="KW-1185">Reference proteome</keyword>
<dbReference type="InterPro" id="IPR000286">
    <property type="entry name" value="HDACs"/>
</dbReference>
<dbReference type="InterPro" id="IPR023696">
    <property type="entry name" value="Ureohydrolase_dom_sf"/>
</dbReference>
<dbReference type="PANTHER" id="PTHR10625">
    <property type="entry name" value="HISTONE DEACETYLASE HDAC1-RELATED"/>
    <property type="match status" value="1"/>
</dbReference>
<dbReference type="GO" id="GO:0004407">
    <property type="term" value="F:histone deacetylase activity"/>
    <property type="evidence" value="ECO:0007669"/>
    <property type="project" value="TreeGrafter"/>
</dbReference>
<feature type="compositionally biased region" description="Polar residues" evidence="1">
    <location>
        <begin position="571"/>
        <end position="584"/>
    </location>
</feature>
<dbReference type="RefSeq" id="XP_028881380.1">
    <property type="nucleotide sequence ID" value="XM_029027160.1"/>
</dbReference>
<evidence type="ECO:0000313" key="4">
    <source>
        <dbReference type="Proteomes" id="UP000192257"/>
    </source>
</evidence>
<protein>
    <submittedName>
        <fullName evidence="3">Putative histone deacetylase</fullName>
    </submittedName>
</protein>
<dbReference type="SUPFAM" id="SSF52768">
    <property type="entry name" value="Arginase/deacetylase"/>
    <property type="match status" value="1"/>
</dbReference>
<feature type="compositionally biased region" description="Basic and acidic residues" evidence="1">
    <location>
        <begin position="539"/>
        <end position="548"/>
    </location>
</feature>
<evidence type="ECO:0000313" key="3">
    <source>
        <dbReference type="EMBL" id="ORC87314.1"/>
    </source>
</evidence>
<evidence type="ECO:0000256" key="1">
    <source>
        <dbReference type="SAM" id="MobiDB-lite"/>
    </source>
</evidence>
<sequence length="584" mass="64485">MVDSAVNAKQLPLPMEPSSLLLRSPPVVIIVGQDVDASAMPLTYERNRLLTDLLRHYSCPPFLCKTNMENKKPFSSEVFEWFSDLLPVVGTEDMTKFHEENYVRYLSLRETMSDVDEEATALKRFRADEIQPPVSRRYSQQSRPPPRQMPDLVPIAQDEEFNLIGDNAPFLGMWRTIQATLSGTLTAVRLLAQEERFAAIHWFGGRHHAKQGKAGGFCFINDVVLAILEIQSLLPSSKKRIIVVDIDAHHGDGTQAAFLFDDSVLTLSIHAYGIGIYPGTGSLDEIGGGIGRGFTMNLPLPEGSTDSLAVPLACRAILSAFQRVGDELGAVIIVCGSDALCGDPLGSLNLSIGGMQFIIRELLIAVARRSLKVLILGAGGYVDVSCARLAAVVTRDVLSCASALQRGDTNYFRDSPDLSTNFGVHVPEDSEYFTRYGPSFLMHGLPPARLLKVRQIPPDSELFARMRRIAEKKSVKASSENPRESSSSSSSSSHSTHTDEEEEEDDEVVEVEEYEREEEEEIEEAEEKEENADVNSNDNIKEKEENGKVKKNASNVERKEKEEGGGDIEGFSQTYSSDLVIQIL</sequence>
<dbReference type="PRINTS" id="PR01270">
    <property type="entry name" value="HDASUPER"/>
</dbReference>
<dbReference type="PANTHER" id="PTHR10625:SF10">
    <property type="entry name" value="HISTONE DEACETYLASE HDAC1"/>
    <property type="match status" value="1"/>
</dbReference>
<dbReference type="GO" id="GO:0040029">
    <property type="term" value="P:epigenetic regulation of gene expression"/>
    <property type="evidence" value="ECO:0007669"/>
    <property type="project" value="TreeGrafter"/>
</dbReference>